<gene>
    <name evidence="3" type="ORF">BJ975_000829</name>
    <name evidence="2" type="ORF">IDH50_00150</name>
</gene>
<reference evidence="2" key="2">
    <citation type="submission" date="2020-09" db="EMBL/GenBank/DDBJ databases">
        <title>Novel species in genus Aeromicrobium.</title>
        <authorList>
            <person name="Zhang G."/>
        </authorList>
    </citation>
    <scope>NUCLEOTIDE SEQUENCE</scope>
    <source>
        <strain evidence="2">SSW1-57</strain>
    </source>
</reference>
<dbReference type="EMBL" id="JACBZN010000001">
    <property type="protein sequence ID" value="NYI37454.1"/>
    <property type="molecule type" value="Genomic_DNA"/>
</dbReference>
<feature type="transmembrane region" description="Helical" evidence="1">
    <location>
        <begin position="94"/>
        <end position="118"/>
    </location>
</feature>
<dbReference type="AlphaFoldDB" id="A0A8I0FWB8"/>
<keyword evidence="1" id="KW-0812">Transmembrane</keyword>
<evidence type="ECO:0000313" key="5">
    <source>
        <dbReference type="Proteomes" id="UP000659061"/>
    </source>
</evidence>
<keyword evidence="4" id="KW-1185">Reference proteome</keyword>
<evidence type="ECO:0000256" key="1">
    <source>
        <dbReference type="SAM" id="Phobius"/>
    </source>
</evidence>
<dbReference type="Proteomes" id="UP000659061">
    <property type="component" value="Unassembled WGS sequence"/>
</dbReference>
<organism evidence="2 5">
    <name type="scientific">Aeromicrobium tamlense</name>
    <dbReference type="NCBI Taxonomy" id="375541"/>
    <lineage>
        <taxon>Bacteria</taxon>
        <taxon>Bacillati</taxon>
        <taxon>Actinomycetota</taxon>
        <taxon>Actinomycetes</taxon>
        <taxon>Propionibacteriales</taxon>
        <taxon>Nocardioidaceae</taxon>
        <taxon>Aeromicrobium</taxon>
    </lineage>
</organism>
<reference evidence="3 4" key="1">
    <citation type="submission" date="2020-07" db="EMBL/GenBank/DDBJ databases">
        <title>Sequencing the genomes of 1000 actinobacteria strains.</title>
        <authorList>
            <person name="Klenk H.-P."/>
        </authorList>
    </citation>
    <scope>NUCLEOTIDE SEQUENCE [LARGE SCALE GENOMIC DNA]</scope>
    <source>
        <strain evidence="3 4">DSM 19087</strain>
    </source>
</reference>
<feature type="transmembrane region" description="Helical" evidence="1">
    <location>
        <begin position="191"/>
        <end position="212"/>
    </location>
</feature>
<keyword evidence="1" id="KW-1133">Transmembrane helix</keyword>
<dbReference type="EMBL" id="JACWMT010000001">
    <property type="protein sequence ID" value="MBD1268639.1"/>
    <property type="molecule type" value="Genomic_DNA"/>
</dbReference>
<feature type="transmembrane region" description="Helical" evidence="1">
    <location>
        <begin position="263"/>
        <end position="282"/>
    </location>
</feature>
<proteinExistence type="predicted"/>
<feature type="transmembrane region" description="Helical" evidence="1">
    <location>
        <begin position="320"/>
        <end position="338"/>
    </location>
</feature>
<comment type="caution">
    <text evidence="2">The sequence shown here is derived from an EMBL/GenBank/DDBJ whole genome shotgun (WGS) entry which is preliminary data.</text>
</comment>
<evidence type="ECO:0000313" key="3">
    <source>
        <dbReference type="EMBL" id="NYI37454.1"/>
    </source>
</evidence>
<sequence length="499" mass="52314">MTRSDRPPRGGWPIAWAALVLPLLVWAVVLLAGGWVPHGDTAVEAVRAHDVLGAHTPLLGMPSTSGATVVGVHAHHPGPLQFQLLAPLYALSGFAPWALVVGSLLILAALVAVSLAAADRAAGARGRQTMTVVNGVLVLGVGSSLVTPWNPWVAMFALAAATASAWAVLAGHGRWWPGFVVTVSLAAQSHLAVAPVAVSLGVVTLVASVLLGRRGRLDLPRRSLVVSVALGMACWAAPLVEVARNEPDNLGLLWTVARSGDGGLLATLVLLVGVVAVVWWTGRRGRGLTSGRPFAIVPLTLIGTLVLLAAGTRAGEGRDWYIVYGAAVPLTLVAWTVVGRVRRSRHRRTLGRVAVAVAVAAFLFLPRPLSDAARLDSVRAAPVVDRARELVAGADGPIAIETVGGLAWVSIGPAVYAALLADGHEVYFDARVDGMREDDFRHPRNLDEPHRTLVVHSHPGRPEPPPEGAVVDRVELARDAGATQVAGDERYVDLVLVQP</sequence>
<evidence type="ECO:0000313" key="2">
    <source>
        <dbReference type="EMBL" id="MBD1268639.1"/>
    </source>
</evidence>
<feature type="transmembrane region" description="Helical" evidence="1">
    <location>
        <begin position="350"/>
        <end position="369"/>
    </location>
</feature>
<evidence type="ECO:0000313" key="4">
    <source>
        <dbReference type="Proteomes" id="UP000587211"/>
    </source>
</evidence>
<feature type="transmembrane region" description="Helical" evidence="1">
    <location>
        <begin position="224"/>
        <end position="243"/>
    </location>
</feature>
<keyword evidence="1" id="KW-0472">Membrane</keyword>
<feature type="transmembrane region" description="Helical" evidence="1">
    <location>
        <begin position="12"/>
        <end position="36"/>
    </location>
</feature>
<dbReference type="RefSeq" id="WP_179423943.1">
    <property type="nucleotide sequence ID" value="NZ_BAAAMP010000002.1"/>
</dbReference>
<dbReference type="Proteomes" id="UP000587211">
    <property type="component" value="Unassembled WGS sequence"/>
</dbReference>
<feature type="transmembrane region" description="Helical" evidence="1">
    <location>
        <begin position="294"/>
        <end position="314"/>
    </location>
</feature>
<feature type="transmembrane region" description="Helical" evidence="1">
    <location>
        <begin position="152"/>
        <end position="171"/>
    </location>
</feature>
<protein>
    <submittedName>
        <fullName evidence="2">Uncharacterized protein</fullName>
    </submittedName>
</protein>
<name>A0A8I0FWB8_9ACTN</name>
<accession>A0A8I0FWB8</accession>